<evidence type="ECO:0000313" key="2">
    <source>
        <dbReference type="Proteomes" id="UP000799118"/>
    </source>
</evidence>
<name>A0A6A4GR56_9AGAR</name>
<gene>
    <name evidence="1" type="ORF">BT96DRAFT_442325</name>
</gene>
<sequence length="222" mass="24955">MPITEGGKVDFDPSAQMFSGASNFNIGNHATFNAASTMYITNARESIQASNIPTGYTEGMTHCPTSTQFFTGRGEILQLLERHFLKRNLFQERGRRKIFLLYGLGGGGKTQCALEFIRRFEARFAKVYFISAHSEDSIKASYYDVAASSGTIAVPSWEYGRKWLATHKDEWLVIFDNADDPRMNLGQMLPSCEHGNIIITSRNSWFSQYCKPIRGIAEHASQ</sequence>
<dbReference type="Proteomes" id="UP000799118">
    <property type="component" value="Unassembled WGS sequence"/>
</dbReference>
<accession>A0A6A4GR56</accession>
<evidence type="ECO:0008006" key="3">
    <source>
        <dbReference type="Google" id="ProtNLM"/>
    </source>
</evidence>
<dbReference type="EMBL" id="ML769753">
    <property type="protein sequence ID" value="KAE9388259.1"/>
    <property type="molecule type" value="Genomic_DNA"/>
</dbReference>
<evidence type="ECO:0000313" key="1">
    <source>
        <dbReference type="EMBL" id="KAE9388259.1"/>
    </source>
</evidence>
<organism evidence="1 2">
    <name type="scientific">Gymnopus androsaceus JB14</name>
    <dbReference type="NCBI Taxonomy" id="1447944"/>
    <lineage>
        <taxon>Eukaryota</taxon>
        <taxon>Fungi</taxon>
        <taxon>Dikarya</taxon>
        <taxon>Basidiomycota</taxon>
        <taxon>Agaricomycotina</taxon>
        <taxon>Agaricomycetes</taxon>
        <taxon>Agaricomycetidae</taxon>
        <taxon>Agaricales</taxon>
        <taxon>Marasmiineae</taxon>
        <taxon>Omphalotaceae</taxon>
        <taxon>Gymnopus</taxon>
    </lineage>
</organism>
<dbReference type="OrthoDB" id="674604at2759"/>
<proteinExistence type="predicted"/>
<reference evidence="1" key="1">
    <citation type="journal article" date="2019" name="Environ. Microbiol.">
        <title>Fungal ecological strategies reflected in gene transcription - a case study of two litter decomposers.</title>
        <authorList>
            <person name="Barbi F."/>
            <person name="Kohler A."/>
            <person name="Barry K."/>
            <person name="Baskaran P."/>
            <person name="Daum C."/>
            <person name="Fauchery L."/>
            <person name="Ihrmark K."/>
            <person name="Kuo A."/>
            <person name="LaButti K."/>
            <person name="Lipzen A."/>
            <person name="Morin E."/>
            <person name="Grigoriev I.V."/>
            <person name="Henrissat B."/>
            <person name="Lindahl B."/>
            <person name="Martin F."/>
        </authorList>
    </citation>
    <scope>NUCLEOTIDE SEQUENCE</scope>
    <source>
        <strain evidence="1">JB14</strain>
    </source>
</reference>
<protein>
    <recommendedName>
        <fullName evidence="3">NB-ARC domain-containing protein</fullName>
    </recommendedName>
</protein>
<dbReference type="InterPro" id="IPR027417">
    <property type="entry name" value="P-loop_NTPase"/>
</dbReference>
<dbReference type="Gene3D" id="3.40.50.300">
    <property type="entry name" value="P-loop containing nucleotide triphosphate hydrolases"/>
    <property type="match status" value="1"/>
</dbReference>
<keyword evidence="2" id="KW-1185">Reference proteome</keyword>
<dbReference type="SUPFAM" id="SSF52540">
    <property type="entry name" value="P-loop containing nucleoside triphosphate hydrolases"/>
    <property type="match status" value="1"/>
</dbReference>
<dbReference type="AlphaFoldDB" id="A0A6A4GR56"/>